<dbReference type="AlphaFoldDB" id="A0A0F8Z236"/>
<proteinExistence type="predicted"/>
<organism evidence="1">
    <name type="scientific">marine sediment metagenome</name>
    <dbReference type="NCBI Taxonomy" id="412755"/>
    <lineage>
        <taxon>unclassified sequences</taxon>
        <taxon>metagenomes</taxon>
        <taxon>ecological metagenomes</taxon>
    </lineage>
</organism>
<name>A0A0F8Z236_9ZZZZ</name>
<accession>A0A0F8Z236</accession>
<dbReference type="EMBL" id="LAZR01050279">
    <property type="protein sequence ID" value="KKK87708.1"/>
    <property type="molecule type" value="Genomic_DNA"/>
</dbReference>
<comment type="caution">
    <text evidence="1">The sequence shown here is derived from an EMBL/GenBank/DDBJ whole genome shotgun (WGS) entry which is preliminary data.</text>
</comment>
<gene>
    <name evidence="1" type="ORF">LCGC14_2750530</name>
</gene>
<sequence>MPLLYISKFHTNPQRISMKIREAMFDKDHRELLTGVVEVEETYIGGKPGNKVVSHEVVGQKKLLLWEWRNVEGF</sequence>
<reference evidence="1" key="1">
    <citation type="journal article" date="2015" name="Nature">
        <title>Complex archaea that bridge the gap between prokaryotes and eukaryotes.</title>
        <authorList>
            <person name="Spang A."/>
            <person name="Saw J.H."/>
            <person name="Jorgensen S.L."/>
            <person name="Zaremba-Niedzwiedzka K."/>
            <person name="Martijn J."/>
            <person name="Lind A.E."/>
            <person name="van Eijk R."/>
            <person name="Schleper C."/>
            <person name="Guy L."/>
            <person name="Ettema T.J."/>
        </authorList>
    </citation>
    <scope>NUCLEOTIDE SEQUENCE</scope>
</reference>
<protein>
    <submittedName>
        <fullName evidence="1">Uncharacterized protein</fullName>
    </submittedName>
</protein>
<evidence type="ECO:0000313" key="1">
    <source>
        <dbReference type="EMBL" id="KKK87708.1"/>
    </source>
</evidence>